<evidence type="ECO:0000313" key="1">
    <source>
        <dbReference type="EMBL" id="KAI8572724.1"/>
    </source>
</evidence>
<gene>
    <name evidence="1" type="ORF">RHMOL_Rhmol01G0221800</name>
</gene>
<protein>
    <submittedName>
        <fullName evidence="1">Uncharacterized protein</fullName>
    </submittedName>
</protein>
<dbReference type="Proteomes" id="UP001062846">
    <property type="component" value="Chromosome 1"/>
</dbReference>
<organism evidence="1 2">
    <name type="scientific">Rhododendron molle</name>
    <name type="common">Chinese azalea</name>
    <name type="synonym">Azalea mollis</name>
    <dbReference type="NCBI Taxonomy" id="49168"/>
    <lineage>
        <taxon>Eukaryota</taxon>
        <taxon>Viridiplantae</taxon>
        <taxon>Streptophyta</taxon>
        <taxon>Embryophyta</taxon>
        <taxon>Tracheophyta</taxon>
        <taxon>Spermatophyta</taxon>
        <taxon>Magnoliopsida</taxon>
        <taxon>eudicotyledons</taxon>
        <taxon>Gunneridae</taxon>
        <taxon>Pentapetalae</taxon>
        <taxon>asterids</taxon>
        <taxon>Ericales</taxon>
        <taxon>Ericaceae</taxon>
        <taxon>Ericoideae</taxon>
        <taxon>Rhodoreae</taxon>
        <taxon>Rhododendron</taxon>
    </lineage>
</organism>
<proteinExistence type="predicted"/>
<comment type="caution">
    <text evidence="1">The sequence shown here is derived from an EMBL/GenBank/DDBJ whole genome shotgun (WGS) entry which is preliminary data.</text>
</comment>
<reference evidence="1" key="1">
    <citation type="submission" date="2022-02" db="EMBL/GenBank/DDBJ databases">
        <title>Plant Genome Project.</title>
        <authorList>
            <person name="Zhang R.-G."/>
        </authorList>
    </citation>
    <scope>NUCLEOTIDE SEQUENCE</scope>
    <source>
        <strain evidence="1">AT1</strain>
    </source>
</reference>
<dbReference type="EMBL" id="CM046388">
    <property type="protein sequence ID" value="KAI8572724.1"/>
    <property type="molecule type" value="Genomic_DNA"/>
</dbReference>
<evidence type="ECO:0000313" key="2">
    <source>
        <dbReference type="Proteomes" id="UP001062846"/>
    </source>
</evidence>
<accession>A0ACC0Q637</accession>
<sequence length="85" mass="9359">MGHLIPLCEFAKRLVLTHNFSVTFIVLNDGPLSAGPKSFFNSLPVGINYVLLPPVNFDDLSNDVTQENRSIATVKSVARDAKKRC</sequence>
<keyword evidence="2" id="KW-1185">Reference proteome</keyword>
<name>A0ACC0Q637_RHOML</name>